<dbReference type="InterPro" id="IPR023210">
    <property type="entry name" value="NADP_OxRdtase_dom"/>
</dbReference>
<dbReference type="PANTHER" id="PTHR43364:SF6">
    <property type="entry name" value="OXIDOREDUCTASE-RELATED"/>
    <property type="match status" value="1"/>
</dbReference>
<dbReference type="PROSITE" id="PS00062">
    <property type="entry name" value="ALDOKETO_REDUCTASE_2"/>
    <property type="match status" value="1"/>
</dbReference>
<evidence type="ECO:0000259" key="1">
    <source>
        <dbReference type="Pfam" id="PF00248"/>
    </source>
</evidence>
<dbReference type="Proteomes" id="UP001500523">
    <property type="component" value="Unassembled WGS sequence"/>
</dbReference>
<sequence>MNKRLGSTDLHLSPLVLGGNVLGWTADRSASFAVLDAFVAGGGTMIDTADVYSAWVDGHRGGESETMIGEWLKASGRRDDVLIATKVGMLPGEGGEKLAPARIVAGCEASLRRLGTDRIDVYYAHQDDDAVPQEEVLAAFGSLIAAGKIRVLGVSNFTGRRLKSAIDASRGTDLPRVHVLQPEYNLVSRHKFEGELQDYCVQENVAALPYYGLASGFLTGKYRSTADLGKSVRGGSMADLLTGRGAAVLAAMDEVAAETGATLPQIALAWLIAQPGVAAPIASATSVEQLADLLPAITLELDRDQLERLTNAGV</sequence>
<evidence type="ECO:0000313" key="2">
    <source>
        <dbReference type="EMBL" id="GAA3713408.1"/>
    </source>
</evidence>
<dbReference type="InterPro" id="IPR018170">
    <property type="entry name" value="Aldo/ket_reductase_CS"/>
</dbReference>
<accession>A0ABP7E7P8</accession>
<evidence type="ECO:0000313" key="3">
    <source>
        <dbReference type="Proteomes" id="UP001500523"/>
    </source>
</evidence>
<dbReference type="InterPro" id="IPR050523">
    <property type="entry name" value="AKR_Detox_Biosynth"/>
</dbReference>
<proteinExistence type="predicted"/>
<dbReference type="CDD" id="cd19081">
    <property type="entry name" value="AKR_AKR9C1"/>
    <property type="match status" value="1"/>
</dbReference>
<comment type="caution">
    <text evidence="2">The sequence shown here is derived from an EMBL/GenBank/DDBJ whole genome shotgun (WGS) entry which is preliminary data.</text>
</comment>
<keyword evidence="3" id="KW-1185">Reference proteome</keyword>
<dbReference type="InterPro" id="IPR036812">
    <property type="entry name" value="NAD(P)_OxRdtase_dom_sf"/>
</dbReference>
<dbReference type="Gene3D" id="3.20.20.100">
    <property type="entry name" value="NADP-dependent oxidoreductase domain"/>
    <property type="match status" value="1"/>
</dbReference>
<dbReference type="SUPFAM" id="SSF51430">
    <property type="entry name" value="NAD(P)-linked oxidoreductase"/>
    <property type="match status" value="1"/>
</dbReference>
<dbReference type="Pfam" id="PF00248">
    <property type="entry name" value="Aldo_ket_red"/>
    <property type="match status" value="1"/>
</dbReference>
<feature type="domain" description="NADP-dependent oxidoreductase" evidence="1">
    <location>
        <begin position="14"/>
        <end position="311"/>
    </location>
</feature>
<dbReference type="RefSeq" id="WP_344693509.1">
    <property type="nucleotide sequence ID" value="NZ_BAABBF010000005.1"/>
</dbReference>
<protein>
    <submittedName>
        <fullName evidence="2">Aldo/keto reductase</fullName>
    </submittedName>
</protein>
<reference evidence="3" key="1">
    <citation type="journal article" date="2019" name="Int. J. Syst. Evol. Microbiol.">
        <title>The Global Catalogue of Microorganisms (GCM) 10K type strain sequencing project: providing services to taxonomists for standard genome sequencing and annotation.</title>
        <authorList>
            <consortium name="The Broad Institute Genomics Platform"/>
            <consortium name="The Broad Institute Genome Sequencing Center for Infectious Disease"/>
            <person name="Wu L."/>
            <person name="Ma J."/>
        </authorList>
    </citation>
    <scope>NUCLEOTIDE SEQUENCE [LARGE SCALE GENOMIC DNA]</scope>
    <source>
        <strain evidence="3">JCM 17498</strain>
    </source>
</reference>
<dbReference type="PANTHER" id="PTHR43364">
    <property type="entry name" value="NADH-SPECIFIC METHYLGLYOXAL REDUCTASE-RELATED"/>
    <property type="match status" value="1"/>
</dbReference>
<name>A0ABP7E7P8_9SPHN</name>
<dbReference type="EMBL" id="BAABBF010000005">
    <property type="protein sequence ID" value="GAA3713408.1"/>
    <property type="molecule type" value="Genomic_DNA"/>
</dbReference>
<gene>
    <name evidence="2" type="ORF">GCM10022268_22720</name>
</gene>
<organism evidence="2 3">
    <name type="scientific">Sphingomonas cynarae</name>
    <dbReference type="NCBI Taxonomy" id="930197"/>
    <lineage>
        <taxon>Bacteria</taxon>
        <taxon>Pseudomonadati</taxon>
        <taxon>Pseudomonadota</taxon>
        <taxon>Alphaproteobacteria</taxon>
        <taxon>Sphingomonadales</taxon>
        <taxon>Sphingomonadaceae</taxon>
        <taxon>Sphingomonas</taxon>
    </lineage>
</organism>